<dbReference type="InterPro" id="IPR004682">
    <property type="entry name" value="TRAP_DctP"/>
</dbReference>
<keyword evidence="5" id="KW-0675">Receptor</keyword>
<dbReference type="PIRSF" id="PIRSF006470">
    <property type="entry name" value="DctB"/>
    <property type="match status" value="1"/>
</dbReference>
<dbReference type="Proteomes" id="UP001620514">
    <property type="component" value="Unassembled WGS sequence"/>
</dbReference>
<evidence type="ECO:0000256" key="3">
    <source>
        <dbReference type="ARBA" id="ARBA00022448"/>
    </source>
</evidence>
<dbReference type="InterPro" id="IPR018389">
    <property type="entry name" value="DctP_fam"/>
</dbReference>
<gene>
    <name evidence="5" type="ORF">ABH943_007626</name>
</gene>
<evidence type="ECO:0000256" key="2">
    <source>
        <dbReference type="ARBA" id="ARBA00009023"/>
    </source>
</evidence>
<dbReference type="RefSeq" id="WP_404613322.1">
    <property type="nucleotide sequence ID" value="NZ_JBIYDN010000036.1"/>
</dbReference>
<dbReference type="InterPro" id="IPR038404">
    <property type="entry name" value="TRAP_DctP_sf"/>
</dbReference>
<dbReference type="CDD" id="cd13603">
    <property type="entry name" value="PBP2_TRAP_Siap_TeaA_like"/>
    <property type="match status" value="1"/>
</dbReference>
<protein>
    <submittedName>
        <fullName evidence="5">Tripartite ATP-independent transporter DctP family solute receptor</fullName>
    </submittedName>
</protein>
<dbReference type="Pfam" id="PF03480">
    <property type="entry name" value="DctP"/>
    <property type="match status" value="1"/>
</dbReference>
<reference evidence="5 6" key="2">
    <citation type="submission" date="2024-11" db="EMBL/GenBank/DDBJ databases">
        <title>Using genomics to understand microbial adaptation to soil warming.</title>
        <authorList>
            <person name="Deangelis K.M. PhD."/>
        </authorList>
    </citation>
    <scope>NUCLEOTIDE SEQUENCE [LARGE SCALE GENOMIC DNA]</scope>
    <source>
        <strain evidence="5 6">GAS97</strain>
    </source>
</reference>
<accession>A0ABW8MV48</accession>
<comment type="caution">
    <text evidence="5">The sequence shown here is derived from an EMBL/GenBank/DDBJ whole genome shotgun (WGS) entry which is preliminary data.</text>
</comment>
<dbReference type="EMBL" id="JBIYDN010000036">
    <property type="protein sequence ID" value="MFK4447589.1"/>
    <property type="molecule type" value="Genomic_DNA"/>
</dbReference>
<keyword evidence="4" id="KW-0732">Signal</keyword>
<dbReference type="NCBIfam" id="NF037995">
    <property type="entry name" value="TRAP_S1"/>
    <property type="match status" value="1"/>
</dbReference>
<comment type="subcellular location">
    <subcellularLocation>
        <location evidence="1">Cell envelope</location>
    </subcellularLocation>
</comment>
<evidence type="ECO:0000256" key="4">
    <source>
        <dbReference type="ARBA" id="ARBA00022729"/>
    </source>
</evidence>
<evidence type="ECO:0000256" key="1">
    <source>
        <dbReference type="ARBA" id="ARBA00004196"/>
    </source>
</evidence>
<organism evidence="5 6">
    <name type="scientific">Caballeronia udeis</name>
    <dbReference type="NCBI Taxonomy" id="1232866"/>
    <lineage>
        <taxon>Bacteria</taxon>
        <taxon>Pseudomonadati</taxon>
        <taxon>Pseudomonadota</taxon>
        <taxon>Betaproteobacteria</taxon>
        <taxon>Burkholderiales</taxon>
        <taxon>Burkholderiaceae</taxon>
        <taxon>Caballeronia</taxon>
    </lineage>
</organism>
<dbReference type="Gene3D" id="3.40.190.170">
    <property type="entry name" value="Bacterial extracellular solute-binding protein, family 7"/>
    <property type="match status" value="1"/>
</dbReference>
<dbReference type="InterPro" id="IPR006311">
    <property type="entry name" value="TAT_signal"/>
</dbReference>
<reference evidence="5 6" key="1">
    <citation type="submission" date="2024-10" db="EMBL/GenBank/DDBJ databases">
        <authorList>
            <person name="Deangelis K."/>
            <person name="Huntemann M."/>
            <person name="Clum A."/>
            <person name="Wang J."/>
            <person name="Palaniappan K."/>
            <person name="Ritter S."/>
            <person name="Chen I.-M."/>
            <person name="Stamatis D."/>
            <person name="Reddy T."/>
            <person name="O'Malley R."/>
            <person name="Daum C."/>
            <person name="Ng V."/>
            <person name="Ivanova N."/>
            <person name="Kyrpides N."/>
            <person name="Woyke T."/>
        </authorList>
    </citation>
    <scope>NUCLEOTIDE SEQUENCE [LARGE SCALE GENOMIC DNA]</scope>
    <source>
        <strain evidence="5 6">GAS97</strain>
    </source>
</reference>
<name>A0ABW8MV48_9BURK</name>
<keyword evidence="6" id="KW-1185">Reference proteome</keyword>
<proteinExistence type="inferred from homology"/>
<dbReference type="PROSITE" id="PS51318">
    <property type="entry name" value="TAT"/>
    <property type="match status" value="1"/>
</dbReference>
<dbReference type="PANTHER" id="PTHR33376">
    <property type="match status" value="1"/>
</dbReference>
<dbReference type="NCBIfam" id="TIGR00787">
    <property type="entry name" value="dctP"/>
    <property type="match status" value="1"/>
</dbReference>
<sequence length="342" mass="37656">MSTSSSPRRFSRRTVLKAAASIPLVSIWTRPARAAEFSYKLATGQSLNQPINPRLKEAIDRIREASSGRLEIRFFPASQLGSDTDLLMQVRSGGIEFLNIAGSVLSTVVPLAAITNLGFAFSDYDQVWRGVDGELGKTIRGQIDKTGYVSVSKAADNGFRQITSTTKAIKTPDDLRSYRIRVPVSPMFTSLFQTLGANPTSINFNELYTALQAHLVDGQENGLVAIDAGKLYEVQKYVSETNHIWDPFWLLGNPRAFNALPDDLKTIVRREFDRASVEQRADVARLNASLQSQLSGKGLTFVQVDRAPFRTALAKAGFYGQWRDKFGAGAWEALEAVTGKIS</sequence>
<evidence type="ECO:0000313" key="5">
    <source>
        <dbReference type="EMBL" id="MFK4447589.1"/>
    </source>
</evidence>
<evidence type="ECO:0000313" key="6">
    <source>
        <dbReference type="Proteomes" id="UP001620514"/>
    </source>
</evidence>
<comment type="similarity">
    <text evidence="2">Belongs to the bacterial solute-binding protein 7 family.</text>
</comment>
<dbReference type="PANTHER" id="PTHR33376:SF4">
    <property type="entry name" value="SIALIC ACID-BINDING PERIPLASMIC PROTEIN SIAP"/>
    <property type="match status" value="1"/>
</dbReference>
<keyword evidence="3" id="KW-0813">Transport</keyword>